<evidence type="ECO:0000256" key="10">
    <source>
        <dbReference type="ARBA" id="ARBA00022723"/>
    </source>
</evidence>
<comment type="catalytic activity">
    <reaction evidence="14">
        <text>adenosine(2503) in 23S rRNA + 2 reduced [2Fe-2S]-[ferredoxin] + 2 S-adenosyl-L-methionine = 2-methyladenosine(2503) in 23S rRNA + 5'-deoxyadenosine + L-methionine + 2 oxidized [2Fe-2S]-[ferredoxin] + S-adenosyl-L-homocysteine</text>
        <dbReference type="Rhea" id="RHEA:42916"/>
        <dbReference type="Rhea" id="RHEA-COMP:10000"/>
        <dbReference type="Rhea" id="RHEA-COMP:10001"/>
        <dbReference type="Rhea" id="RHEA-COMP:10152"/>
        <dbReference type="Rhea" id="RHEA-COMP:10282"/>
        <dbReference type="ChEBI" id="CHEBI:17319"/>
        <dbReference type="ChEBI" id="CHEBI:33737"/>
        <dbReference type="ChEBI" id="CHEBI:33738"/>
        <dbReference type="ChEBI" id="CHEBI:57844"/>
        <dbReference type="ChEBI" id="CHEBI:57856"/>
        <dbReference type="ChEBI" id="CHEBI:59789"/>
        <dbReference type="ChEBI" id="CHEBI:74411"/>
        <dbReference type="ChEBI" id="CHEBI:74497"/>
        <dbReference type="EC" id="2.1.1.192"/>
    </reaction>
</comment>
<keyword evidence="11 14" id="KW-0408">Iron</keyword>
<dbReference type="PIRSF" id="PIRSF006004">
    <property type="entry name" value="CHP00048"/>
    <property type="match status" value="1"/>
</dbReference>
<feature type="binding site" evidence="14">
    <location>
        <begin position="222"/>
        <end position="224"/>
    </location>
    <ligand>
        <name>S-adenosyl-L-methionine</name>
        <dbReference type="ChEBI" id="CHEBI:59789"/>
    </ligand>
</feature>
<evidence type="ECO:0000313" key="16">
    <source>
        <dbReference type="EMBL" id="RZS58660.1"/>
    </source>
</evidence>
<keyword evidence="8 14" id="KW-0949">S-adenosyl-L-methionine</keyword>
<dbReference type="PANTHER" id="PTHR30544">
    <property type="entry name" value="23S RRNA METHYLTRANSFERASE"/>
    <property type="match status" value="1"/>
</dbReference>
<dbReference type="InterPro" id="IPR004383">
    <property type="entry name" value="rRNA_lsu_MTrfase_RlmN/Cfr"/>
</dbReference>
<dbReference type="InterPro" id="IPR058240">
    <property type="entry name" value="rSAM_sf"/>
</dbReference>
<dbReference type="GO" id="GO:0046872">
    <property type="term" value="F:metal ion binding"/>
    <property type="evidence" value="ECO:0007669"/>
    <property type="project" value="UniProtKB-KW"/>
</dbReference>
<dbReference type="GO" id="GO:0070040">
    <property type="term" value="F:rRNA (adenine(2503)-C2-)-methyltransferase activity"/>
    <property type="evidence" value="ECO:0007669"/>
    <property type="project" value="UniProtKB-UniRule"/>
</dbReference>
<feature type="active site" description="Proton acceptor" evidence="14">
    <location>
        <position position="92"/>
    </location>
</feature>
<evidence type="ECO:0000256" key="9">
    <source>
        <dbReference type="ARBA" id="ARBA00022694"/>
    </source>
</evidence>
<comment type="cofactor">
    <cofactor evidence="14">
        <name>[4Fe-4S] cluster</name>
        <dbReference type="ChEBI" id="CHEBI:49883"/>
    </cofactor>
    <text evidence="14">Binds 1 [4Fe-4S] cluster. The cluster is coordinated with 3 cysteines and an exchangeable S-adenosyl-L-methionine.</text>
</comment>
<keyword evidence="17" id="KW-1185">Reference proteome</keyword>
<keyword evidence="9 14" id="KW-0819">tRNA processing</keyword>
<dbReference type="InterPro" id="IPR007197">
    <property type="entry name" value="rSAM"/>
</dbReference>
<evidence type="ECO:0000256" key="7">
    <source>
        <dbReference type="ARBA" id="ARBA00022679"/>
    </source>
</evidence>
<evidence type="ECO:0000256" key="4">
    <source>
        <dbReference type="ARBA" id="ARBA00022490"/>
    </source>
</evidence>
<protein>
    <recommendedName>
        <fullName evidence="14">Dual-specificity RNA methyltransferase RlmN</fullName>
        <ecNumber evidence="14">2.1.1.192</ecNumber>
    </recommendedName>
    <alternativeName>
        <fullName evidence="14">23S rRNA (adenine(2503)-C(2))-methyltransferase</fullName>
    </alternativeName>
    <alternativeName>
        <fullName evidence="14">23S rRNA m2A2503 methyltransferase</fullName>
    </alternativeName>
    <alternativeName>
        <fullName evidence="14">Ribosomal RNA large subunit methyltransferase N</fullName>
    </alternativeName>
    <alternativeName>
        <fullName evidence="14">tRNA (adenine(37)-C(2))-methyltransferase</fullName>
    </alternativeName>
    <alternativeName>
        <fullName evidence="14">tRNA m2A37 methyltransferase</fullName>
    </alternativeName>
</protein>
<dbReference type="SFLD" id="SFLDS00029">
    <property type="entry name" value="Radical_SAM"/>
    <property type="match status" value="1"/>
</dbReference>
<dbReference type="CDD" id="cd01335">
    <property type="entry name" value="Radical_SAM"/>
    <property type="match status" value="1"/>
</dbReference>
<dbReference type="HAMAP" id="MF_01849">
    <property type="entry name" value="RNA_methyltr_RlmN"/>
    <property type="match status" value="1"/>
</dbReference>
<evidence type="ECO:0000256" key="11">
    <source>
        <dbReference type="ARBA" id="ARBA00023004"/>
    </source>
</evidence>
<sequence>MTAVNLLDFDLDALTAWCEQLGEKRFRAVQLFRWIHQRGASDFEQMSDLAKSLRSKLADQAVVQPLPVVSEHRSADGTIKWLFDVGDGNAVESVYIPEDDRGTLCVSSQAGCAVGCRFCSTGHQGFSRNLSTGEILAQLWYAEHTLRREQGTAAGDRVITNVVMMGMGEPLQNYGALVPALRVMLDDHGYGLSRRRVTVSSSGVVPMMDRLRDDLPVALAVSLHAGDDALRDVLVPLNRKYPLAELLGACQRYLTRAPRDFITFEYCMLDGVNDSDTQARALLDLVGPRGPVGRVPCKFNLIPFNPFPASGLKRSPQARVQAFAQILIDGGLVTTVRKTRGDDIDAACGQLAGEVQDRTRAHERMTRAPVRVVRGAASAGPVPVDPAASA</sequence>
<keyword evidence="10 14" id="KW-0479">Metal-binding</keyword>
<organism evidence="16 17">
    <name type="scientific">Sphaerotilus mobilis</name>
    <dbReference type="NCBI Taxonomy" id="47994"/>
    <lineage>
        <taxon>Bacteria</taxon>
        <taxon>Pseudomonadati</taxon>
        <taxon>Pseudomonadota</taxon>
        <taxon>Betaproteobacteria</taxon>
        <taxon>Burkholderiales</taxon>
        <taxon>Sphaerotilaceae</taxon>
        <taxon>Sphaerotilus</taxon>
    </lineage>
</organism>
<dbReference type="GO" id="GO:0000049">
    <property type="term" value="F:tRNA binding"/>
    <property type="evidence" value="ECO:0007669"/>
    <property type="project" value="UniProtKB-UniRule"/>
</dbReference>
<dbReference type="Proteomes" id="UP000293433">
    <property type="component" value="Unassembled WGS sequence"/>
</dbReference>
<dbReference type="InterPro" id="IPR040072">
    <property type="entry name" value="Methyltransferase_A"/>
</dbReference>
<dbReference type="AlphaFoldDB" id="A0A4V2EX90"/>
<keyword evidence="13 14" id="KW-1015">Disulfide bond</keyword>
<dbReference type="NCBIfam" id="TIGR00048">
    <property type="entry name" value="rRNA_mod_RlmN"/>
    <property type="match status" value="1"/>
</dbReference>
<evidence type="ECO:0000256" key="13">
    <source>
        <dbReference type="ARBA" id="ARBA00023157"/>
    </source>
</evidence>
<feature type="binding site" evidence="14">
    <location>
        <position position="112"/>
    </location>
    <ligand>
        <name>[4Fe-4S] cluster</name>
        <dbReference type="ChEBI" id="CHEBI:49883"/>
        <note>4Fe-4S-S-AdoMet</note>
    </ligand>
</feature>
<dbReference type="GO" id="GO:0005737">
    <property type="term" value="C:cytoplasm"/>
    <property type="evidence" value="ECO:0007669"/>
    <property type="project" value="UniProtKB-SubCell"/>
</dbReference>
<feature type="domain" description="Radical SAM core" evidence="15">
    <location>
        <begin position="98"/>
        <end position="343"/>
    </location>
</feature>
<feature type="binding site" evidence="14">
    <location>
        <position position="305"/>
    </location>
    <ligand>
        <name>S-adenosyl-L-methionine</name>
        <dbReference type="ChEBI" id="CHEBI:59789"/>
    </ligand>
</feature>
<keyword evidence="6 14" id="KW-0489">Methyltransferase</keyword>
<dbReference type="InterPro" id="IPR013785">
    <property type="entry name" value="Aldolase_TIM"/>
</dbReference>
<dbReference type="Pfam" id="PF21016">
    <property type="entry name" value="RlmN_N"/>
    <property type="match status" value="1"/>
</dbReference>
<dbReference type="GO" id="GO:0002935">
    <property type="term" value="F:tRNA (adenine(37)-C2)-methyltransferase activity"/>
    <property type="evidence" value="ECO:0007669"/>
    <property type="project" value="UniProtKB-UniRule"/>
</dbReference>
<dbReference type="Gene3D" id="1.10.150.530">
    <property type="match status" value="1"/>
</dbReference>
<feature type="active site" description="S-methylcysteine intermediate" evidence="14">
    <location>
        <position position="348"/>
    </location>
</feature>
<keyword evidence="3 14" id="KW-0004">4Fe-4S</keyword>
<accession>A0A4V2EX90</accession>
<evidence type="ECO:0000256" key="8">
    <source>
        <dbReference type="ARBA" id="ARBA00022691"/>
    </source>
</evidence>
<dbReference type="GO" id="GO:0070475">
    <property type="term" value="P:rRNA base methylation"/>
    <property type="evidence" value="ECO:0007669"/>
    <property type="project" value="UniProtKB-UniRule"/>
</dbReference>
<dbReference type="GO" id="GO:0051539">
    <property type="term" value="F:4 iron, 4 sulfur cluster binding"/>
    <property type="evidence" value="ECO:0007669"/>
    <property type="project" value="UniProtKB-UniRule"/>
</dbReference>
<feature type="binding site" evidence="14">
    <location>
        <position position="200"/>
    </location>
    <ligand>
        <name>S-adenosyl-L-methionine</name>
        <dbReference type="ChEBI" id="CHEBI:59789"/>
    </ligand>
</feature>
<evidence type="ECO:0000256" key="6">
    <source>
        <dbReference type="ARBA" id="ARBA00022603"/>
    </source>
</evidence>
<dbReference type="InterPro" id="IPR027492">
    <property type="entry name" value="RNA_MTrfase_RlmN"/>
</dbReference>
<comment type="subcellular location">
    <subcellularLocation>
        <location evidence="1 14">Cytoplasm</location>
    </subcellularLocation>
</comment>
<evidence type="ECO:0000313" key="17">
    <source>
        <dbReference type="Proteomes" id="UP000293433"/>
    </source>
</evidence>
<dbReference type="FunFam" id="3.20.20.70:FF:000008">
    <property type="entry name" value="Dual-specificity RNA methyltransferase RlmN"/>
    <property type="match status" value="1"/>
</dbReference>
<evidence type="ECO:0000256" key="1">
    <source>
        <dbReference type="ARBA" id="ARBA00004496"/>
    </source>
</evidence>
<comment type="similarity">
    <text evidence="2 14">Belongs to the radical SAM superfamily. RlmN family.</text>
</comment>
<reference evidence="16 17" key="1">
    <citation type="submission" date="2019-02" db="EMBL/GenBank/DDBJ databases">
        <title>Genomic Encyclopedia of Type Strains, Phase IV (KMG-IV): sequencing the most valuable type-strain genomes for metagenomic binning, comparative biology and taxonomic classification.</title>
        <authorList>
            <person name="Goeker M."/>
        </authorList>
    </citation>
    <scope>NUCLEOTIDE SEQUENCE [LARGE SCALE GENOMIC DNA]</scope>
    <source>
        <strain evidence="16 17">DSM 10617</strain>
    </source>
</reference>
<keyword evidence="12 14" id="KW-0411">Iron-sulfur</keyword>
<evidence type="ECO:0000256" key="2">
    <source>
        <dbReference type="ARBA" id="ARBA00007544"/>
    </source>
</evidence>
<dbReference type="Gene3D" id="3.20.20.70">
    <property type="entry name" value="Aldolase class I"/>
    <property type="match status" value="1"/>
</dbReference>
<dbReference type="GO" id="GO:0019843">
    <property type="term" value="F:rRNA binding"/>
    <property type="evidence" value="ECO:0007669"/>
    <property type="project" value="UniProtKB-UniRule"/>
</dbReference>
<dbReference type="SUPFAM" id="SSF102114">
    <property type="entry name" value="Radical SAM enzymes"/>
    <property type="match status" value="1"/>
</dbReference>
<comment type="catalytic activity">
    <reaction evidence="14">
        <text>adenosine(37) in tRNA + 2 reduced [2Fe-2S]-[ferredoxin] + 2 S-adenosyl-L-methionine = 2-methyladenosine(37) in tRNA + 5'-deoxyadenosine + L-methionine + 2 oxidized [2Fe-2S]-[ferredoxin] + S-adenosyl-L-homocysteine</text>
        <dbReference type="Rhea" id="RHEA:43332"/>
        <dbReference type="Rhea" id="RHEA-COMP:10000"/>
        <dbReference type="Rhea" id="RHEA-COMP:10001"/>
        <dbReference type="Rhea" id="RHEA-COMP:10162"/>
        <dbReference type="Rhea" id="RHEA-COMP:10485"/>
        <dbReference type="ChEBI" id="CHEBI:17319"/>
        <dbReference type="ChEBI" id="CHEBI:33737"/>
        <dbReference type="ChEBI" id="CHEBI:33738"/>
        <dbReference type="ChEBI" id="CHEBI:57844"/>
        <dbReference type="ChEBI" id="CHEBI:57856"/>
        <dbReference type="ChEBI" id="CHEBI:59789"/>
        <dbReference type="ChEBI" id="CHEBI:74411"/>
        <dbReference type="ChEBI" id="CHEBI:74497"/>
        <dbReference type="EC" id="2.1.1.192"/>
    </reaction>
</comment>
<feature type="binding site" evidence="14">
    <location>
        <position position="116"/>
    </location>
    <ligand>
        <name>[4Fe-4S] cluster</name>
        <dbReference type="ChEBI" id="CHEBI:49883"/>
        <note>4Fe-4S-S-AdoMet</note>
    </ligand>
</feature>
<dbReference type="InterPro" id="IPR048641">
    <property type="entry name" value="RlmN_N"/>
</dbReference>
<dbReference type="SFLD" id="SFLDG01062">
    <property type="entry name" value="methyltransferase_(Class_A)"/>
    <property type="match status" value="1"/>
</dbReference>
<gene>
    <name evidence="14" type="primary">rlmN</name>
    <name evidence="16" type="ORF">EV685_0956</name>
</gene>
<feature type="binding site" evidence="14">
    <location>
        <position position="119"/>
    </location>
    <ligand>
        <name>[4Fe-4S] cluster</name>
        <dbReference type="ChEBI" id="CHEBI:49883"/>
        <note>4Fe-4S-S-AdoMet</note>
    </ligand>
</feature>
<dbReference type="FunFam" id="1.10.150.530:FF:000003">
    <property type="entry name" value="Dual-specificity RNA methyltransferase RlmN"/>
    <property type="match status" value="1"/>
</dbReference>
<evidence type="ECO:0000259" key="15">
    <source>
        <dbReference type="PROSITE" id="PS51918"/>
    </source>
</evidence>
<evidence type="ECO:0000256" key="14">
    <source>
        <dbReference type="HAMAP-Rule" id="MF_01849"/>
    </source>
</evidence>
<dbReference type="EMBL" id="SGWV01000007">
    <property type="protein sequence ID" value="RZS58660.1"/>
    <property type="molecule type" value="Genomic_DNA"/>
</dbReference>
<keyword evidence="4 14" id="KW-0963">Cytoplasm</keyword>
<dbReference type="GO" id="GO:0030488">
    <property type="term" value="P:tRNA methylation"/>
    <property type="evidence" value="ECO:0007669"/>
    <property type="project" value="UniProtKB-UniRule"/>
</dbReference>
<keyword evidence="7 14" id="KW-0808">Transferase</keyword>
<feature type="binding site" evidence="14">
    <location>
        <begin position="168"/>
        <end position="169"/>
    </location>
    <ligand>
        <name>S-adenosyl-L-methionine</name>
        <dbReference type="ChEBI" id="CHEBI:59789"/>
    </ligand>
</feature>
<name>A0A4V2EX90_9BURK</name>
<dbReference type="PANTHER" id="PTHR30544:SF5">
    <property type="entry name" value="RADICAL SAM CORE DOMAIN-CONTAINING PROTEIN"/>
    <property type="match status" value="1"/>
</dbReference>
<proteinExistence type="inferred from homology"/>
<dbReference type="SFLD" id="SFLDF00275">
    <property type="entry name" value="adenosine_C2_methyltransferase"/>
    <property type="match status" value="1"/>
</dbReference>
<comment type="function">
    <text evidence="14">Specifically methylates position 2 of adenine 2503 in 23S rRNA and position 2 of adenine 37 in tRNAs. m2A2503 modification seems to play a crucial role in the proofreading step occurring at the peptidyl transferase center and thus would serve to optimize ribosomal fidelity.</text>
</comment>
<evidence type="ECO:0000256" key="3">
    <source>
        <dbReference type="ARBA" id="ARBA00022485"/>
    </source>
</evidence>
<evidence type="ECO:0000256" key="12">
    <source>
        <dbReference type="ARBA" id="ARBA00023014"/>
    </source>
</evidence>
<comment type="caution">
    <text evidence="16">The sequence shown here is derived from an EMBL/GenBank/DDBJ whole genome shotgun (WGS) entry which is preliminary data.</text>
</comment>
<dbReference type="EC" id="2.1.1.192" evidence="14"/>
<dbReference type="PROSITE" id="PS51918">
    <property type="entry name" value="RADICAL_SAM"/>
    <property type="match status" value="1"/>
</dbReference>
<evidence type="ECO:0000256" key="5">
    <source>
        <dbReference type="ARBA" id="ARBA00022552"/>
    </source>
</evidence>
<dbReference type="Pfam" id="PF04055">
    <property type="entry name" value="Radical_SAM"/>
    <property type="match status" value="1"/>
</dbReference>
<keyword evidence="5 14" id="KW-0698">rRNA processing</keyword>
<comment type="caution">
    <text evidence="14">Lacks conserved residue(s) required for the propagation of feature annotation.</text>
</comment>
<dbReference type="RefSeq" id="WP_130480783.1">
    <property type="nucleotide sequence ID" value="NZ_SGWV01000007.1"/>
</dbReference>
<comment type="miscellaneous">
    <text evidence="14">Reaction proceeds by a ping-pong mechanism involving intermediate methylation of a conserved cysteine residue.</text>
</comment>
<dbReference type="OrthoDB" id="9793973at2"/>